<dbReference type="EMBL" id="LAZR01002604">
    <property type="protein sequence ID" value="KKN27929.1"/>
    <property type="molecule type" value="Genomic_DNA"/>
</dbReference>
<accession>A0A0F9PCQ9</accession>
<name>A0A0F9PCQ9_9ZZZZ</name>
<evidence type="ECO:0000313" key="1">
    <source>
        <dbReference type="EMBL" id="KKN27929.1"/>
    </source>
</evidence>
<proteinExistence type="predicted"/>
<protein>
    <recommendedName>
        <fullName evidence="2">Phage gp6-like head-tail connector protein</fullName>
    </recommendedName>
</protein>
<gene>
    <name evidence="1" type="ORF">LCGC14_0859540</name>
</gene>
<organism evidence="1">
    <name type="scientific">marine sediment metagenome</name>
    <dbReference type="NCBI Taxonomy" id="412755"/>
    <lineage>
        <taxon>unclassified sequences</taxon>
        <taxon>metagenomes</taxon>
        <taxon>ecological metagenomes</taxon>
    </lineage>
</organism>
<reference evidence="1" key="1">
    <citation type="journal article" date="2015" name="Nature">
        <title>Complex archaea that bridge the gap between prokaryotes and eukaryotes.</title>
        <authorList>
            <person name="Spang A."/>
            <person name="Saw J.H."/>
            <person name="Jorgensen S.L."/>
            <person name="Zaremba-Niedzwiedzka K."/>
            <person name="Martijn J."/>
            <person name="Lind A.E."/>
            <person name="van Eijk R."/>
            <person name="Schleper C."/>
            <person name="Guy L."/>
            <person name="Ettema T.J."/>
        </authorList>
    </citation>
    <scope>NUCLEOTIDE SEQUENCE</scope>
</reference>
<sequence length="204" mass="22691">MALITQQNLERALQIDVTAEPDPTVTEYIAQAQAVAEGWCKQPLEHASVTEIFEVDQWESWYVTDRFPVTAVTSITEDDTLLTVTDEYLIYEDGRLRRVNGALDTSWSMFPNAVTVVYTAGYGTGAPSPFDTPPNDLVRGITQICVDMWRYGAQYAAQGAVPVSQVQLEGSDSLQFKVAEHPIQPGELSDAVKTLLSPYVRRRM</sequence>
<comment type="caution">
    <text evidence="1">The sequence shown here is derived from an EMBL/GenBank/DDBJ whole genome shotgun (WGS) entry which is preliminary data.</text>
</comment>
<dbReference type="AlphaFoldDB" id="A0A0F9PCQ9"/>
<evidence type="ECO:0008006" key="2">
    <source>
        <dbReference type="Google" id="ProtNLM"/>
    </source>
</evidence>